<keyword evidence="15" id="KW-1185">Reference proteome</keyword>
<dbReference type="RefSeq" id="XP_001482985.1">
    <property type="nucleotide sequence ID" value="XM_001482935.1"/>
</dbReference>
<protein>
    <recommendedName>
        <fullName evidence="16">Ergosterol biosynthetic protein 28</fullName>
    </recommendedName>
</protein>
<evidence type="ECO:0000256" key="9">
    <source>
        <dbReference type="ARBA" id="ARBA00023098"/>
    </source>
</evidence>
<dbReference type="GO" id="GO:0030674">
    <property type="term" value="F:protein-macromolecule adaptor activity"/>
    <property type="evidence" value="ECO:0007669"/>
    <property type="project" value="EnsemblFungi"/>
</dbReference>
<evidence type="ECO:0000256" key="2">
    <source>
        <dbReference type="ARBA" id="ARBA00005377"/>
    </source>
</evidence>
<dbReference type="GO" id="GO:0005789">
    <property type="term" value="C:endoplasmic reticulum membrane"/>
    <property type="evidence" value="ECO:0007669"/>
    <property type="project" value="UniProtKB-SubCell"/>
</dbReference>
<dbReference type="InParanoid" id="A5DNT9"/>
<accession>A5DNT9</accession>
<keyword evidence="4 13" id="KW-0812">Transmembrane</keyword>
<reference evidence="14 15" key="1">
    <citation type="journal article" date="2009" name="Nature">
        <title>Evolution of pathogenicity and sexual reproduction in eight Candida genomes.</title>
        <authorList>
            <person name="Butler G."/>
            <person name="Rasmussen M.D."/>
            <person name="Lin M.F."/>
            <person name="Santos M.A."/>
            <person name="Sakthikumar S."/>
            <person name="Munro C.A."/>
            <person name="Rheinbay E."/>
            <person name="Grabherr M."/>
            <person name="Forche A."/>
            <person name="Reedy J.L."/>
            <person name="Agrafioti I."/>
            <person name="Arnaud M.B."/>
            <person name="Bates S."/>
            <person name="Brown A.J."/>
            <person name="Brunke S."/>
            <person name="Costanzo M.C."/>
            <person name="Fitzpatrick D.A."/>
            <person name="de Groot P.W."/>
            <person name="Harris D."/>
            <person name="Hoyer L.L."/>
            <person name="Hube B."/>
            <person name="Klis F.M."/>
            <person name="Kodira C."/>
            <person name="Lennard N."/>
            <person name="Logue M.E."/>
            <person name="Martin R."/>
            <person name="Neiman A.M."/>
            <person name="Nikolaou E."/>
            <person name="Quail M.A."/>
            <person name="Quinn J."/>
            <person name="Santos M.C."/>
            <person name="Schmitzberger F.F."/>
            <person name="Sherlock G."/>
            <person name="Shah P."/>
            <person name="Silverstein K.A."/>
            <person name="Skrzypek M.S."/>
            <person name="Soll D."/>
            <person name="Staggs R."/>
            <person name="Stansfield I."/>
            <person name="Stumpf M.P."/>
            <person name="Sudbery P.E."/>
            <person name="Srikantha T."/>
            <person name="Zeng Q."/>
            <person name="Berman J."/>
            <person name="Berriman M."/>
            <person name="Heitman J."/>
            <person name="Gow N.A."/>
            <person name="Lorenz M.C."/>
            <person name="Birren B.W."/>
            <person name="Kellis M."/>
            <person name="Cuomo C.A."/>
        </authorList>
    </citation>
    <scope>NUCLEOTIDE SEQUENCE [LARGE SCALE GENOMIC DNA]</scope>
    <source>
        <strain evidence="15">ATCC 6260 / CBS 566 / DSM 6381 / JCM 1539 / NBRC 10279 / NRRL Y-324</strain>
    </source>
</reference>
<evidence type="ECO:0000256" key="10">
    <source>
        <dbReference type="ARBA" id="ARBA00023136"/>
    </source>
</evidence>
<evidence type="ECO:0000256" key="1">
    <source>
        <dbReference type="ARBA" id="ARBA00004477"/>
    </source>
</evidence>
<feature type="transmembrane region" description="Helical" evidence="13">
    <location>
        <begin position="20"/>
        <end position="38"/>
    </location>
</feature>
<keyword evidence="3" id="KW-0444">Lipid biosynthesis</keyword>
<comment type="similarity">
    <text evidence="2">Belongs to the ERG28 family.</text>
</comment>
<evidence type="ECO:0000256" key="11">
    <source>
        <dbReference type="ARBA" id="ARBA00023166"/>
    </source>
</evidence>
<keyword evidence="7 13" id="KW-1133">Transmembrane helix</keyword>
<evidence type="ECO:0000256" key="3">
    <source>
        <dbReference type="ARBA" id="ARBA00022516"/>
    </source>
</evidence>
<dbReference type="KEGG" id="pgu:PGUG_04940"/>
<sequence length="141" mass="16305">MIPQFRSILPYSKGGYLPSWLLFISVVSIFNSLQTYQTPDLTLTRRVYENAPRNQVTNLSARTFGTWTLITSIVRFYAAYHLVGNKPVYDMCMWTFAVAGFHFVSEWLVFRTCKLGKGLAGPLVVSSVSLVWMWMQKEWYV</sequence>
<keyword evidence="5" id="KW-0256">Endoplasmic reticulum</keyword>
<dbReference type="PANTHER" id="PTHR15451">
    <property type="entry name" value="ERGOSTEROL BIOSYNTHETIC PROTEIN 28-RELATED"/>
    <property type="match status" value="1"/>
</dbReference>
<feature type="transmembrane region" description="Helical" evidence="13">
    <location>
        <begin position="59"/>
        <end position="82"/>
    </location>
</feature>
<dbReference type="VEuPathDB" id="FungiDB:PGUG_04940"/>
<evidence type="ECO:0000256" key="13">
    <source>
        <dbReference type="SAM" id="Phobius"/>
    </source>
</evidence>
<dbReference type="OMA" id="NIAIWTY"/>
<dbReference type="STRING" id="294746.A5DNT9"/>
<dbReference type="Pfam" id="PF03694">
    <property type="entry name" value="Erg28"/>
    <property type="match status" value="1"/>
</dbReference>
<evidence type="ECO:0000256" key="4">
    <source>
        <dbReference type="ARBA" id="ARBA00022692"/>
    </source>
</evidence>
<comment type="subcellular location">
    <subcellularLocation>
        <location evidence="1">Endoplasmic reticulum membrane</location>
        <topology evidence="1">Multi-pass membrane protein</topology>
    </subcellularLocation>
</comment>
<keyword evidence="6" id="KW-0752">Steroid biosynthesis</keyword>
<proteinExistence type="inferred from homology"/>
<evidence type="ECO:0000256" key="12">
    <source>
        <dbReference type="ARBA" id="ARBA00023221"/>
    </source>
</evidence>
<dbReference type="HOGENOM" id="CLU_114589_0_0_1"/>
<name>A5DNT9_PICGU</name>
<dbReference type="EMBL" id="CH408160">
    <property type="protein sequence ID" value="EDK40842.1"/>
    <property type="molecule type" value="Genomic_DNA"/>
</dbReference>
<keyword evidence="11" id="KW-1207">Sterol metabolism</keyword>
<evidence type="ECO:0008006" key="16">
    <source>
        <dbReference type="Google" id="ProtNLM"/>
    </source>
</evidence>
<keyword evidence="9" id="KW-0443">Lipid metabolism</keyword>
<dbReference type="Proteomes" id="UP000001997">
    <property type="component" value="Unassembled WGS sequence"/>
</dbReference>
<dbReference type="PANTHER" id="PTHR15451:SF19">
    <property type="entry name" value="ERGOSTEROL BIOSYNTHETIC PROTEIN 28 HOMOLOG"/>
    <property type="match status" value="1"/>
</dbReference>
<feature type="transmembrane region" description="Helical" evidence="13">
    <location>
        <begin position="88"/>
        <end position="110"/>
    </location>
</feature>
<dbReference type="OrthoDB" id="6485510at2759"/>
<evidence type="ECO:0000313" key="15">
    <source>
        <dbReference type="Proteomes" id="UP000001997"/>
    </source>
</evidence>
<dbReference type="eggNOG" id="KOG3455">
    <property type="taxonomic scope" value="Eukaryota"/>
</dbReference>
<dbReference type="GO" id="GO:0006696">
    <property type="term" value="P:ergosterol biosynthetic process"/>
    <property type="evidence" value="ECO:0007669"/>
    <property type="project" value="EnsemblFungi"/>
</dbReference>
<keyword evidence="12" id="KW-0753">Steroid metabolism</keyword>
<evidence type="ECO:0000256" key="6">
    <source>
        <dbReference type="ARBA" id="ARBA00022955"/>
    </source>
</evidence>
<keyword evidence="8" id="KW-0756">Sterol biosynthesis</keyword>
<dbReference type="FunCoup" id="A5DNT9">
    <property type="interactions" value="263"/>
</dbReference>
<feature type="transmembrane region" description="Helical" evidence="13">
    <location>
        <begin position="117"/>
        <end position="135"/>
    </location>
</feature>
<evidence type="ECO:0000256" key="8">
    <source>
        <dbReference type="ARBA" id="ARBA00023011"/>
    </source>
</evidence>
<dbReference type="InterPro" id="IPR005352">
    <property type="entry name" value="Erg28"/>
</dbReference>
<evidence type="ECO:0000256" key="7">
    <source>
        <dbReference type="ARBA" id="ARBA00022989"/>
    </source>
</evidence>
<keyword evidence="10 13" id="KW-0472">Membrane</keyword>
<evidence type="ECO:0000256" key="5">
    <source>
        <dbReference type="ARBA" id="ARBA00022824"/>
    </source>
</evidence>
<dbReference type="GeneID" id="5124879"/>
<gene>
    <name evidence="14" type="ORF">PGUG_04940</name>
</gene>
<organism evidence="14 15">
    <name type="scientific">Meyerozyma guilliermondii (strain ATCC 6260 / CBS 566 / DSM 6381 / JCM 1539 / NBRC 10279 / NRRL Y-324)</name>
    <name type="common">Yeast</name>
    <name type="synonym">Candida guilliermondii</name>
    <dbReference type="NCBI Taxonomy" id="294746"/>
    <lineage>
        <taxon>Eukaryota</taxon>
        <taxon>Fungi</taxon>
        <taxon>Dikarya</taxon>
        <taxon>Ascomycota</taxon>
        <taxon>Saccharomycotina</taxon>
        <taxon>Pichiomycetes</taxon>
        <taxon>Debaryomycetaceae</taxon>
        <taxon>Meyerozyma</taxon>
    </lineage>
</organism>
<evidence type="ECO:0000313" key="14">
    <source>
        <dbReference type="EMBL" id="EDK40842.1"/>
    </source>
</evidence>
<dbReference type="AlphaFoldDB" id="A5DNT9"/>